<dbReference type="InterPro" id="IPR000045">
    <property type="entry name" value="Prepilin_IV_endopep_pep"/>
</dbReference>
<proteinExistence type="predicted"/>
<feature type="transmembrane region" description="Helical" evidence="6">
    <location>
        <begin position="133"/>
        <end position="152"/>
    </location>
</feature>
<dbReference type="Proteomes" id="UP001500238">
    <property type="component" value="Unassembled WGS sequence"/>
</dbReference>
<keyword evidence="3 6" id="KW-0812">Transmembrane</keyword>
<comment type="subcellular location">
    <subcellularLocation>
        <location evidence="1">Cell membrane</location>
        <topology evidence="1">Multi-pass membrane protein</topology>
    </subcellularLocation>
</comment>
<dbReference type="InterPro" id="IPR052218">
    <property type="entry name" value="Preflagellin_Peptidase"/>
</dbReference>
<evidence type="ECO:0000313" key="8">
    <source>
        <dbReference type="EMBL" id="GAA0668122.1"/>
    </source>
</evidence>
<accession>A0ABP3T492</accession>
<keyword evidence="5 6" id="KW-0472">Membrane</keyword>
<evidence type="ECO:0000256" key="2">
    <source>
        <dbReference type="ARBA" id="ARBA00022475"/>
    </source>
</evidence>
<feature type="transmembrane region" description="Helical" evidence="6">
    <location>
        <begin position="33"/>
        <end position="50"/>
    </location>
</feature>
<evidence type="ECO:0000256" key="6">
    <source>
        <dbReference type="SAM" id="Phobius"/>
    </source>
</evidence>
<evidence type="ECO:0000256" key="3">
    <source>
        <dbReference type="ARBA" id="ARBA00022692"/>
    </source>
</evidence>
<dbReference type="RefSeq" id="WP_163959332.1">
    <property type="nucleotide sequence ID" value="NZ_CP048422.1"/>
</dbReference>
<protein>
    <submittedName>
        <fullName evidence="8">A24 family peptidase</fullName>
    </submittedName>
</protein>
<reference evidence="9" key="1">
    <citation type="journal article" date="2019" name="Int. J. Syst. Evol. Microbiol.">
        <title>The Global Catalogue of Microorganisms (GCM) 10K type strain sequencing project: providing services to taxonomists for standard genome sequencing and annotation.</title>
        <authorList>
            <consortium name="The Broad Institute Genomics Platform"/>
            <consortium name="The Broad Institute Genome Sequencing Center for Infectious Disease"/>
            <person name="Wu L."/>
            <person name="Ma J."/>
        </authorList>
    </citation>
    <scope>NUCLEOTIDE SEQUENCE [LARGE SCALE GENOMIC DNA]</scope>
    <source>
        <strain evidence="9">JCM 14603</strain>
    </source>
</reference>
<dbReference type="PANTHER" id="PTHR36506:SF1">
    <property type="entry name" value="PREFLAGELLIN PEPTIDASE"/>
    <property type="match status" value="1"/>
</dbReference>
<evidence type="ECO:0000259" key="7">
    <source>
        <dbReference type="Pfam" id="PF01478"/>
    </source>
</evidence>
<organism evidence="8 9">
    <name type="scientific">Sphingomonas insulae</name>
    <dbReference type="NCBI Taxonomy" id="424800"/>
    <lineage>
        <taxon>Bacteria</taxon>
        <taxon>Pseudomonadati</taxon>
        <taxon>Pseudomonadota</taxon>
        <taxon>Alphaproteobacteria</taxon>
        <taxon>Sphingomonadales</taxon>
        <taxon>Sphingomonadaceae</taxon>
        <taxon>Sphingomonas</taxon>
    </lineage>
</organism>
<feature type="domain" description="Prepilin type IV endopeptidase peptidase" evidence="7">
    <location>
        <begin position="14"/>
        <end position="116"/>
    </location>
</feature>
<feature type="transmembrane region" description="Helical" evidence="6">
    <location>
        <begin position="62"/>
        <end position="82"/>
    </location>
</feature>
<gene>
    <name evidence="8" type="ORF">GCM10009102_17860</name>
</gene>
<sequence length="155" mass="16387">MGWDNLFMVALVVILAVLLLAAGIEDARTREIANAKNMAIALLAPVWWWANGLGWGDVGMQLLVAGIVFAVFVAAFACGWMGGGDVKMIAALALWLPLGGLVQMLMLMSILGGAITVAMMLERRWQRRIGAIEVPYGVAIAAAALLALPATLSPQ</sequence>
<dbReference type="PANTHER" id="PTHR36506">
    <property type="entry name" value="PREFLAGELLIN PEPTIDASE"/>
    <property type="match status" value="1"/>
</dbReference>
<dbReference type="EMBL" id="BAAAES010000008">
    <property type="protein sequence ID" value="GAA0668122.1"/>
    <property type="molecule type" value="Genomic_DNA"/>
</dbReference>
<evidence type="ECO:0000256" key="4">
    <source>
        <dbReference type="ARBA" id="ARBA00022989"/>
    </source>
</evidence>
<comment type="caution">
    <text evidence="8">The sequence shown here is derived from an EMBL/GenBank/DDBJ whole genome shotgun (WGS) entry which is preliminary data.</text>
</comment>
<keyword evidence="4 6" id="KW-1133">Transmembrane helix</keyword>
<keyword evidence="2" id="KW-1003">Cell membrane</keyword>
<keyword evidence="9" id="KW-1185">Reference proteome</keyword>
<dbReference type="Gene3D" id="1.20.120.1220">
    <property type="match status" value="1"/>
</dbReference>
<name>A0ABP3T492_9SPHN</name>
<evidence type="ECO:0000256" key="5">
    <source>
        <dbReference type="ARBA" id="ARBA00023136"/>
    </source>
</evidence>
<dbReference type="Pfam" id="PF01478">
    <property type="entry name" value="Peptidase_A24"/>
    <property type="match status" value="1"/>
</dbReference>
<feature type="transmembrane region" description="Helical" evidence="6">
    <location>
        <begin position="88"/>
        <end position="121"/>
    </location>
</feature>
<evidence type="ECO:0000313" key="9">
    <source>
        <dbReference type="Proteomes" id="UP001500238"/>
    </source>
</evidence>
<evidence type="ECO:0000256" key="1">
    <source>
        <dbReference type="ARBA" id="ARBA00004651"/>
    </source>
</evidence>